<organism evidence="1 2">
    <name type="scientific">Caldovatus aquaticus</name>
    <dbReference type="NCBI Taxonomy" id="2865671"/>
    <lineage>
        <taxon>Bacteria</taxon>
        <taxon>Pseudomonadati</taxon>
        <taxon>Pseudomonadota</taxon>
        <taxon>Alphaproteobacteria</taxon>
        <taxon>Acetobacterales</taxon>
        <taxon>Roseomonadaceae</taxon>
        <taxon>Caldovatus</taxon>
    </lineage>
</organism>
<reference evidence="1 2" key="1">
    <citation type="submission" date="2021-08" db="EMBL/GenBank/DDBJ databases">
        <title>Caldovatus sediminis gen. nov., sp. nov., a moderately thermophilic bacterium isolated from a hot spring.</title>
        <authorList>
            <person name="Hu C.-J."/>
            <person name="Li W.-J."/>
            <person name="Xian W.-D."/>
        </authorList>
    </citation>
    <scope>NUCLEOTIDE SEQUENCE [LARGE SCALE GENOMIC DNA]</scope>
    <source>
        <strain evidence="1 2">SYSU G05006</strain>
    </source>
</reference>
<evidence type="ECO:0000313" key="2">
    <source>
        <dbReference type="Proteomes" id="UP001519924"/>
    </source>
</evidence>
<keyword evidence="2" id="KW-1185">Reference proteome</keyword>
<evidence type="ECO:0000313" key="1">
    <source>
        <dbReference type="EMBL" id="MBW8270345.1"/>
    </source>
</evidence>
<gene>
    <name evidence="1" type="ORF">K1J50_12725</name>
</gene>
<dbReference type="RefSeq" id="WP_220118088.1">
    <property type="nucleotide sequence ID" value="NZ_JAHZUY010000037.1"/>
</dbReference>
<dbReference type="EMBL" id="JAHZUY010000037">
    <property type="protein sequence ID" value="MBW8270345.1"/>
    <property type="molecule type" value="Genomic_DNA"/>
</dbReference>
<protein>
    <submittedName>
        <fullName evidence="1">DUF3037 domain-containing protein</fullName>
    </submittedName>
</protein>
<comment type="caution">
    <text evidence="1">The sequence shown here is derived from an EMBL/GenBank/DDBJ whole genome shotgun (WGS) entry which is preliminary data.</text>
</comment>
<sequence>MTQHPYTYTILRYVHDPRAGEALNVGVVLHVAAERKLLARVRSTFGRVKAAFPDLDGEAFKQALREVERGIERVAREIEKGGLLAAAGDAAAFARRGMPEDDSALQWSPVGSGLTADAQATLERLYDRFVQRHDDRVRRRRDDEDIWRPVRERLEARGVSVPFEEKTFAGEVDAITFRHAWKNGQWHAYEGVSLDLASQDSIMEKARRWVGHLTTVKDGLAEPLKLHLIIGAPQEQGLKEAYHKALTMMSRAPLGPEVVEEDAIDDLVSRIEDEVRAHAQDRGHPAARGG</sequence>
<accession>A0ABS7F408</accession>
<proteinExistence type="predicted"/>
<name>A0ABS7F408_9PROT</name>
<dbReference type="Pfam" id="PF11236">
    <property type="entry name" value="DUF3037"/>
    <property type="match status" value="1"/>
</dbReference>
<dbReference type="Proteomes" id="UP001519924">
    <property type="component" value="Unassembled WGS sequence"/>
</dbReference>
<dbReference type="InterPro" id="IPR021398">
    <property type="entry name" value="DUF3037"/>
</dbReference>